<evidence type="ECO:0008006" key="4">
    <source>
        <dbReference type="Google" id="ProtNLM"/>
    </source>
</evidence>
<organism evidence="2 3">
    <name type="scientific">Nocardia uniformis</name>
    <dbReference type="NCBI Taxonomy" id="53432"/>
    <lineage>
        <taxon>Bacteria</taxon>
        <taxon>Bacillati</taxon>
        <taxon>Actinomycetota</taxon>
        <taxon>Actinomycetes</taxon>
        <taxon>Mycobacteriales</taxon>
        <taxon>Nocardiaceae</taxon>
        <taxon>Nocardia</taxon>
    </lineage>
</organism>
<dbReference type="Proteomes" id="UP000586827">
    <property type="component" value="Unassembled WGS sequence"/>
</dbReference>
<dbReference type="InterPro" id="IPR050571">
    <property type="entry name" value="Class-IV_PLP-Dep_Aminotrnsfr"/>
</dbReference>
<dbReference type="RefSeq" id="WP_067523772.1">
    <property type="nucleotide sequence ID" value="NZ_JABELX010000035.1"/>
</dbReference>
<dbReference type="PANTHER" id="PTHR42743">
    <property type="entry name" value="AMINO-ACID AMINOTRANSFERASE"/>
    <property type="match status" value="1"/>
</dbReference>
<comment type="similarity">
    <text evidence="1">Belongs to the class-IV pyridoxal-phosphate-dependent aminotransferase family.</text>
</comment>
<proteinExistence type="inferred from homology"/>
<dbReference type="InterPro" id="IPR043132">
    <property type="entry name" value="BCAT-like_C"/>
</dbReference>
<evidence type="ECO:0000256" key="1">
    <source>
        <dbReference type="ARBA" id="ARBA00009320"/>
    </source>
</evidence>
<protein>
    <recommendedName>
        <fullName evidence="4">Branched-chain-amino-acid transaminase</fullName>
    </recommendedName>
</protein>
<dbReference type="GO" id="GO:0003824">
    <property type="term" value="F:catalytic activity"/>
    <property type="evidence" value="ECO:0007669"/>
    <property type="project" value="InterPro"/>
</dbReference>
<dbReference type="InterPro" id="IPR001544">
    <property type="entry name" value="Aminotrans_IV"/>
</dbReference>
<dbReference type="CDD" id="cd00449">
    <property type="entry name" value="PLPDE_IV"/>
    <property type="match status" value="1"/>
</dbReference>
<dbReference type="InterPro" id="IPR036038">
    <property type="entry name" value="Aminotransferase-like"/>
</dbReference>
<dbReference type="AlphaFoldDB" id="A0A849CGK6"/>
<dbReference type="Pfam" id="PF01063">
    <property type="entry name" value="Aminotran_4"/>
    <property type="match status" value="1"/>
</dbReference>
<evidence type="ECO:0000313" key="2">
    <source>
        <dbReference type="EMBL" id="NNH76045.1"/>
    </source>
</evidence>
<name>A0A849CGK6_9NOCA</name>
<dbReference type="SUPFAM" id="SSF56752">
    <property type="entry name" value="D-aminoacid aminotransferase-like PLP-dependent enzymes"/>
    <property type="match status" value="1"/>
</dbReference>
<evidence type="ECO:0000313" key="3">
    <source>
        <dbReference type="Proteomes" id="UP000586827"/>
    </source>
</evidence>
<accession>A0A849CGK6</accession>
<dbReference type="Gene3D" id="3.20.10.10">
    <property type="entry name" value="D-amino Acid Aminotransferase, subunit A, domain 2"/>
    <property type="match status" value="1"/>
</dbReference>
<keyword evidence="3" id="KW-1185">Reference proteome</keyword>
<comment type="caution">
    <text evidence="2">The sequence shown here is derived from an EMBL/GenBank/DDBJ whole genome shotgun (WGS) entry which is preliminary data.</text>
</comment>
<reference evidence="2 3" key="1">
    <citation type="submission" date="2020-05" db="EMBL/GenBank/DDBJ databases">
        <title>MicrobeNet Type strains.</title>
        <authorList>
            <person name="Nicholson A.C."/>
        </authorList>
    </citation>
    <scope>NUCLEOTIDE SEQUENCE [LARGE SCALE GENOMIC DNA]</scope>
    <source>
        <strain evidence="2 3">JCM 3224</strain>
    </source>
</reference>
<sequence>MYEVEPEWIWWNGAVVPWRQARVHVGSETALRGLNVFEGVRGYWNDDHRRWAVVRLDDHLRRLVTSAQLMRIPVRAGLYERMRGAVVALLDRAQPSADVYLRPTIYVDAGRYRAADDELTVGEFIACHRADPTDPSPIRCMISQWRRVPDAALPTAAKTGAAYSAFRLARLQALDAGADEAILLGTHGGVTETPGASVFAVLHGSLVTAPLTDGLLDSITRATVIELAHKFGIPFYEQSLTAVDLLAAQEVFLAGTLDEVRAVREIDGCTIPVGPITTRLRDAYLAMCRGAEDSLFTRFVQVLP</sequence>
<dbReference type="Gene3D" id="3.30.470.10">
    <property type="match status" value="1"/>
</dbReference>
<dbReference type="EMBL" id="JABELX010000035">
    <property type="protein sequence ID" value="NNH76045.1"/>
    <property type="molecule type" value="Genomic_DNA"/>
</dbReference>
<dbReference type="GO" id="GO:0046394">
    <property type="term" value="P:carboxylic acid biosynthetic process"/>
    <property type="evidence" value="ECO:0007669"/>
    <property type="project" value="UniProtKB-ARBA"/>
</dbReference>
<gene>
    <name evidence="2" type="ORF">HLB23_40420</name>
</gene>
<dbReference type="PANTHER" id="PTHR42743:SF11">
    <property type="entry name" value="AMINODEOXYCHORISMATE LYASE"/>
    <property type="match status" value="1"/>
</dbReference>
<dbReference type="InterPro" id="IPR043131">
    <property type="entry name" value="BCAT-like_N"/>
</dbReference>